<organism evidence="1 2">
    <name type="scientific">Rhizophagus clarus</name>
    <dbReference type="NCBI Taxonomy" id="94130"/>
    <lineage>
        <taxon>Eukaryota</taxon>
        <taxon>Fungi</taxon>
        <taxon>Fungi incertae sedis</taxon>
        <taxon>Mucoromycota</taxon>
        <taxon>Glomeromycotina</taxon>
        <taxon>Glomeromycetes</taxon>
        <taxon>Glomerales</taxon>
        <taxon>Glomeraceae</taxon>
        <taxon>Rhizophagus</taxon>
    </lineage>
</organism>
<sequence>MEEKLFSNKGPFLSTLLQIMISRKEQNSLINGSNNQSISILLIEVLLTEFEFNNIGCKIDEEERVKDTNQY</sequence>
<reference evidence="1" key="1">
    <citation type="submission" date="2019-10" db="EMBL/GenBank/DDBJ databases">
        <title>Conservation and host-specific expression of non-tandemly repeated heterogenous ribosome RNA gene in arbuscular mycorrhizal fungi.</title>
        <authorList>
            <person name="Maeda T."/>
            <person name="Kobayashi Y."/>
            <person name="Nakagawa T."/>
            <person name="Ezawa T."/>
            <person name="Yamaguchi K."/>
            <person name="Bino T."/>
            <person name="Nishimoto Y."/>
            <person name="Shigenobu S."/>
            <person name="Kawaguchi M."/>
        </authorList>
    </citation>
    <scope>NUCLEOTIDE SEQUENCE</scope>
    <source>
        <strain evidence="1">HR1</strain>
    </source>
</reference>
<dbReference type="EMBL" id="BLAL01000206">
    <property type="protein sequence ID" value="GES91679.1"/>
    <property type="molecule type" value="Genomic_DNA"/>
</dbReference>
<proteinExistence type="predicted"/>
<protein>
    <submittedName>
        <fullName evidence="1">Uncharacterized protein</fullName>
    </submittedName>
</protein>
<evidence type="ECO:0000313" key="2">
    <source>
        <dbReference type="Proteomes" id="UP000615446"/>
    </source>
</evidence>
<evidence type="ECO:0000313" key="1">
    <source>
        <dbReference type="EMBL" id="GES91679.1"/>
    </source>
</evidence>
<name>A0A8H3LUT6_9GLOM</name>
<dbReference type="AlphaFoldDB" id="A0A8H3LUT6"/>
<accession>A0A8H3LUT6</accession>
<gene>
    <name evidence="1" type="ORF">RCL2_001848500</name>
</gene>
<dbReference type="Proteomes" id="UP000615446">
    <property type="component" value="Unassembled WGS sequence"/>
</dbReference>
<comment type="caution">
    <text evidence="1">The sequence shown here is derived from an EMBL/GenBank/DDBJ whole genome shotgun (WGS) entry which is preliminary data.</text>
</comment>